<sequence length="210" mass="22926">MRTGGWLPMVVTLALASVMYAWWTGQARVRRATRRLEPPLAEIVEQVRARGAGLARPRGTAVFVGQDHERAPLAVRVHLGNEHSLHERVVVLCCRTLDRPAAGTDSTPAVDAAGADVGVWVVRVDIGYDDVFRPRAVLTAASAVEPSLPGHADASCVLSESRVAPRPRGRAGSRVRWRIYRLLDRFTSHPADLLDVPDATTTIVGRRIHV</sequence>
<gene>
    <name evidence="4" type="ORF">JGS22_022815</name>
</gene>
<keyword evidence="5" id="KW-1185">Reference proteome</keyword>
<organism evidence="4 5">
    <name type="scientific">Streptomyces tardus</name>
    <dbReference type="NCBI Taxonomy" id="2780544"/>
    <lineage>
        <taxon>Bacteria</taxon>
        <taxon>Bacillati</taxon>
        <taxon>Actinomycetota</taxon>
        <taxon>Actinomycetes</taxon>
        <taxon>Kitasatosporales</taxon>
        <taxon>Streptomycetaceae</taxon>
        <taxon>Streptomyces</taxon>
    </lineage>
</organism>
<dbReference type="GO" id="GO:0015293">
    <property type="term" value="F:symporter activity"/>
    <property type="evidence" value="ECO:0007669"/>
    <property type="project" value="UniProtKB-KW"/>
</dbReference>
<evidence type="ECO:0000256" key="2">
    <source>
        <dbReference type="SAM" id="Phobius"/>
    </source>
</evidence>
<accession>A0A949JUJ9</accession>
<evidence type="ECO:0000313" key="4">
    <source>
        <dbReference type="EMBL" id="MBU7600385.1"/>
    </source>
</evidence>
<evidence type="ECO:0000313" key="5">
    <source>
        <dbReference type="Proteomes" id="UP000694501"/>
    </source>
</evidence>
<comment type="caution">
    <text evidence="4">The sequence shown here is derived from an EMBL/GenBank/DDBJ whole genome shotgun (WGS) entry which is preliminary data.</text>
</comment>
<keyword evidence="2" id="KW-1133">Transmembrane helix</keyword>
<keyword evidence="2" id="KW-0812">Transmembrane</keyword>
<reference evidence="4" key="1">
    <citation type="submission" date="2021-06" db="EMBL/GenBank/DDBJ databases">
        <title>Sequencing of actinobacteria type strains.</title>
        <authorList>
            <person name="Nguyen G.-S."/>
            <person name="Wentzel A."/>
        </authorList>
    </citation>
    <scope>NUCLEOTIDE SEQUENCE</scope>
    <source>
        <strain evidence="4">P38-E01</strain>
    </source>
</reference>
<name>A0A949JUJ9_9ACTN</name>
<keyword evidence="1" id="KW-0769">Symport</keyword>
<keyword evidence="2" id="KW-0472">Membrane</keyword>
<dbReference type="Proteomes" id="UP000694501">
    <property type="component" value="Unassembled WGS sequence"/>
</dbReference>
<dbReference type="RefSeq" id="WP_211042917.1">
    <property type="nucleotide sequence ID" value="NZ_JAELVF020000004.1"/>
</dbReference>
<keyword evidence="1" id="KW-0813">Transport</keyword>
<dbReference type="InterPro" id="IPR053952">
    <property type="entry name" value="K_trans_C"/>
</dbReference>
<evidence type="ECO:0000256" key="1">
    <source>
        <dbReference type="ARBA" id="ARBA00022847"/>
    </source>
</evidence>
<dbReference type="Pfam" id="PF22776">
    <property type="entry name" value="K_trans_C"/>
    <property type="match status" value="1"/>
</dbReference>
<dbReference type="EMBL" id="JAELVF020000004">
    <property type="protein sequence ID" value="MBU7600385.1"/>
    <property type="molecule type" value="Genomic_DNA"/>
</dbReference>
<dbReference type="AlphaFoldDB" id="A0A949JUJ9"/>
<feature type="domain" description="K+ potassium transporter C-terminal" evidence="3">
    <location>
        <begin position="59"/>
        <end position="209"/>
    </location>
</feature>
<proteinExistence type="predicted"/>
<protein>
    <submittedName>
        <fullName evidence="4">KUP/HAK/KT family potassium transporter</fullName>
    </submittedName>
</protein>
<evidence type="ECO:0000259" key="3">
    <source>
        <dbReference type="Pfam" id="PF22776"/>
    </source>
</evidence>
<feature type="transmembrane region" description="Helical" evidence="2">
    <location>
        <begin position="6"/>
        <end position="25"/>
    </location>
</feature>